<evidence type="ECO:0000313" key="5">
    <source>
        <dbReference type="EMBL" id="MCZ0861343.1"/>
    </source>
</evidence>
<evidence type="ECO:0000256" key="2">
    <source>
        <dbReference type="ARBA" id="ARBA00022679"/>
    </source>
</evidence>
<comment type="similarity">
    <text evidence="1 3">Belongs to the alpha-IPM synthase/homocitrate synthase family.</text>
</comment>
<evidence type="ECO:0000259" key="4">
    <source>
        <dbReference type="PROSITE" id="PS50991"/>
    </source>
</evidence>
<evidence type="ECO:0000313" key="6">
    <source>
        <dbReference type="Proteomes" id="UP001141422"/>
    </source>
</evidence>
<dbReference type="SUPFAM" id="SSF51569">
    <property type="entry name" value="Aldolase"/>
    <property type="match status" value="1"/>
</dbReference>
<dbReference type="PROSITE" id="PS50991">
    <property type="entry name" value="PYR_CT"/>
    <property type="match status" value="1"/>
</dbReference>
<dbReference type="Proteomes" id="UP001141422">
    <property type="component" value="Unassembled WGS sequence"/>
</dbReference>
<dbReference type="RefSeq" id="WP_268925532.1">
    <property type="nucleotide sequence ID" value="NZ_JAPTGB010000021.1"/>
</dbReference>
<dbReference type="PROSITE" id="PS00815">
    <property type="entry name" value="AIPM_HOMOCIT_SYNTH_1"/>
    <property type="match status" value="1"/>
</dbReference>
<dbReference type="Pfam" id="PF22617">
    <property type="entry name" value="HCS_D2"/>
    <property type="match status" value="1"/>
</dbReference>
<keyword evidence="6" id="KW-1185">Reference proteome</keyword>
<organism evidence="5 6">
    <name type="scientific">Methanocorpusculum petauri</name>
    <dbReference type="NCBI Taxonomy" id="3002863"/>
    <lineage>
        <taxon>Archaea</taxon>
        <taxon>Methanobacteriati</taxon>
        <taxon>Methanobacteriota</taxon>
        <taxon>Stenosarchaea group</taxon>
        <taxon>Methanomicrobia</taxon>
        <taxon>Methanomicrobiales</taxon>
        <taxon>Methanocorpusculaceae</taxon>
        <taxon>Methanocorpusculum</taxon>
    </lineage>
</organism>
<dbReference type="Gene3D" id="1.10.238.260">
    <property type="match status" value="1"/>
</dbReference>
<reference evidence="5" key="1">
    <citation type="submission" date="2022-12" db="EMBL/GenBank/DDBJ databases">
        <title>Isolation and characterisation of novel Methanocorpusculum spp. from native Australian herbivores indicates the genus is ancestrally host-associated.</title>
        <authorList>
            <person name="Volmer J.G."/>
            <person name="Soo R.M."/>
            <person name="Evans P.N."/>
            <person name="Hoedt E.C."/>
            <person name="Astorga Alsina A.L."/>
            <person name="Woodcroft B.J."/>
            <person name="Tyson G.W."/>
            <person name="Hugenholtz P."/>
            <person name="Morrison M."/>
        </authorList>
    </citation>
    <scope>NUCLEOTIDE SEQUENCE</scope>
    <source>
        <strain evidence="5">MG</strain>
    </source>
</reference>
<accession>A0ABT4IHW8</accession>
<feature type="domain" description="Pyruvate carboxyltransferase" evidence="4">
    <location>
        <begin position="6"/>
        <end position="256"/>
    </location>
</feature>
<dbReference type="Pfam" id="PF00682">
    <property type="entry name" value="HMGL-like"/>
    <property type="match status" value="1"/>
</dbReference>
<dbReference type="PROSITE" id="PS00816">
    <property type="entry name" value="AIPM_HOMOCIT_SYNTH_2"/>
    <property type="match status" value="1"/>
</dbReference>
<protein>
    <submittedName>
        <fullName evidence="5">Homoaconitate hydratase</fullName>
    </submittedName>
</protein>
<evidence type="ECO:0000256" key="1">
    <source>
        <dbReference type="ARBA" id="ARBA00006154"/>
    </source>
</evidence>
<dbReference type="InterPro" id="IPR013785">
    <property type="entry name" value="Aldolase_TIM"/>
</dbReference>
<sequence length="372" mass="40121">MKEWNVEICDVTLRDGEQTPGVTLSLEEKCTIARMLDEAGIDCIEAGFPAVSAGELASVHAVAALGLDAKISCLCRAGVADIDAAVDADVSMVNIFLAVSSLHLRCKFHQSRDQVIASAMDAVEYAKDHGLFVRFAAEDASRTNMEDLLAVYTASRDRRADMIGFSDTTGCLIPSEIASAVGRITHAVDLPLSVHCHNDLGCAVANTITAAAVGAFQLHTCVNGIGERAGNAALDEVLTILRCKGGVDRYDLSLMPKLSAAVAEASGVAVGKNKPLTGRYAFSHESGIHIAAMLEDPATYEYVSPELLGRQRRFYLGKHSGRKALEHVLRHMGIVADEDQITDILAEIKYRSEQKCSVTFPVLRELIERRHL</sequence>
<dbReference type="Gene3D" id="3.20.20.70">
    <property type="entry name" value="Aldolase class I"/>
    <property type="match status" value="1"/>
</dbReference>
<gene>
    <name evidence="5" type="primary">aksA</name>
    <name evidence="5" type="ORF">O0S10_08940</name>
</gene>
<keyword evidence="2 3" id="KW-0808">Transferase</keyword>
<dbReference type="InterPro" id="IPR000891">
    <property type="entry name" value="PYR_CT"/>
</dbReference>
<dbReference type="PANTHER" id="PTHR42880:SF2">
    <property type="entry name" value="(R)-CITRAMALATE SYNTHASE CIMA"/>
    <property type="match status" value="1"/>
</dbReference>
<proteinExistence type="inferred from homology"/>
<name>A0ABT4IHW8_9EURY</name>
<dbReference type="InterPro" id="IPR054691">
    <property type="entry name" value="LeuA/HCS_post-cat"/>
</dbReference>
<dbReference type="PANTHER" id="PTHR42880">
    <property type="entry name" value="HOMOCITRATE SYNTHASE"/>
    <property type="match status" value="1"/>
</dbReference>
<dbReference type="EMBL" id="JAPTGB010000021">
    <property type="protein sequence ID" value="MCZ0861343.1"/>
    <property type="molecule type" value="Genomic_DNA"/>
</dbReference>
<comment type="caution">
    <text evidence="5">The sequence shown here is derived from an EMBL/GenBank/DDBJ whole genome shotgun (WGS) entry which is preliminary data.</text>
</comment>
<dbReference type="InterPro" id="IPR002034">
    <property type="entry name" value="AIPM/Hcit_synth_CS"/>
</dbReference>
<evidence type="ECO:0000256" key="3">
    <source>
        <dbReference type="RuleBase" id="RU003523"/>
    </source>
</evidence>